<name>A0ABT1KV45_9ACTN</name>
<feature type="region of interest" description="Disordered" evidence="4">
    <location>
        <begin position="167"/>
        <end position="186"/>
    </location>
</feature>
<organism evidence="6 7">
    <name type="scientific">Nocardioides pinisoli</name>
    <dbReference type="NCBI Taxonomy" id="2950279"/>
    <lineage>
        <taxon>Bacteria</taxon>
        <taxon>Bacillati</taxon>
        <taxon>Actinomycetota</taxon>
        <taxon>Actinomycetes</taxon>
        <taxon>Propionibacteriales</taxon>
        <taxon>Nocardioidaceae</taxon>
        <taxon>Nocardioides</taxon>
    </lineage>
</organism>
<dbReference type="Proteomes" id="UP001204524">
    <property type="component" value="Unassembled WGS sequence"/>
</dbReference>
<keyword evidence="3" id="KW-0949">S-adenosyl-L-methionine</keyword>
<dbReference type="InterPro" id="IPR013216">
    <property type="entry name" value="Methyltransf_11"/>
</dbReference>
<dbReference type="EMBL" id="JANARS010000002">
    <property type="protein sequence ID" value="MCP3421209.1"/>
    <property type="molecule type" value="Genomic_DNA"/>
</dbReference>
<gene>
    <name evidence="6" type="ORF">NCI01_05325</name>
</gene>
<keyword evidence="7" id="KW-1185">Reference proteome</keyword>
<protein>
    <submittedName>
        <fullName evidence="6">Methyltransferase</fullName>
    </submittedName>
</protein>
<dbReference type="PANTHER" id="PTHR43464:SF19">
    <property type="entry name" value="UBIQUINONE BIOSYNTHESIS O-METHYLTRANSFERASE, MITOCHONDRIAL"/>
    <property type="match status" value="1"/>
</dbReference>
<dbReference type="InterPro" id="IPR029063">
    <property type="entry name" value="SAM-dependent_MTases_sf"/>
</dbReference>
<evidence type="ECO:0000256" key="3">
    <source>
        <dbReference type="ARBA" id="ARBA00022691"/>
    </source>
</evidence>
<evidence type="ECO:0000256" key="2">
    <source>
        <dbReference type="ARBA" id="ARBA00022679"/>
    </source>
</evidence>
<dbReference type="RefSeq" id="WP_254180438.1">
    <property type="nucleotide sequence ID" value="NZ_JANARS010000002.1"/>
</dbReference>
<reference evidence="6 7" key="1">
    <citation type="submission" date="2022-06" db="EMBL/GenBank/DDBJ databases">
        <authorList>
            <person name="So Y."/>
        </authorList>
    </citation>
    <scope>NUCLEOTIDE SEQUENCE [LARGE SCALE GENOMIC DNA]</scope>
    <source>
        <strain evidence="6 7">STR3</strain>
    </source>
</reference>
<dbReference type="CDD" id="cd02440">
    <property type="entry name" value="AdoMet_MTases"/>
    <property type="match status" value="1"/>
</dbReference>
<evidence type="ECO:0000256" key="1">
    <source>
        <dbReference type="ARBA" id="ARBA00022603"/>
    </source>
</evidence>
<sequence>MAQPTASSSASERRQSVRTGVVWDGLRRLLEEAVADGQPARIVDIGGGTGGFAVPLAELGHTVQVIDPSPDALASLDRRARERRVADRVTGQQGDLSDLAGLVEEADLVLCHGVLEMVEDPAASLASIAGVLRPGGHLSLLVAQRHAAVVARAMAGHFQAARELLDDAPHRPAGGSADGPTGPVGRGGRRFTHDEVVDLLSGAGLDPGAVHAVRVFADLVPGSLLDLEPGATAALVELEKAVATRPEYLPLAAQLHVLARR</sequence>
<feature type="domain" description="Methyltransferase type 11" evidence="5">
    <location>
        <begin position="43"/>
        <end position="139"/>
    </location>
</feature>
<dbReference type="Pfam" id="PF08241">
    <property type="entry name" value="Methyltransf_11"/>
    <property type="match status" value="1"/>
</dbReference>
<accession>A0ABT1KV45</accession>
<dbReference type="Gene3D" id="3.40.50.150">
    <property type="entry name" value="Vaccinia Virus protein VP39"/>
    <property type="match status" value="1"/>
</dbReference>
<evidence type="ECO:0000256" key="4">
    <source>
        <dbReference type="SAM" id="MobiDB-lite"/>
    </source>
</evidence>
<dbReference type="GO" id="GO:0032259">
    <property type="term" value="P:methylation"/>
    <property type="evidence" value="ECO:0007669"/>
    <property type="project" value="UniProtKB-KW"/>
</dbReference>
<dbReference type="GO" id="GO:0008168">
    <property type="term" value="F:methyltransferase activity"/>
    <property type="evidence" value="ECO:0007669"/>
    <property type="project" value="UniProtKB-KW"/>
</dbReference>
<dbReference type="SUPFAM" id="SSF53335">
    <property type="entry name" value="S-adenosyl-L-methionine-dependent methyltransferases"/>
    <property type="match status" value="1"/>
</dbReference>
<comment type="caution">
    <text evidence="6">The sequence shown here is derived from an EMBL/GenBank/DDBJ whole genome shotgun (WGS) entry which is preliminary data.</text>
</comment>
<proteinExistence type="predicted"/>
<keyword evidence="2" id="KW-0808">Transferase</keyword>
<keyword evidence="1 6" id="KW-0489">Methyltransferase</keyword>
<evidence type="ECO:0000259" key="5">
    <source>
        <dbReference type="Pfam" id="PF08241"/>
    </source>
</evidence>
<evidence type="ECO:0000313" key="6">
    <source>
        <dbReference type="EMBL" id="MCP3421209.1"/>
    </source>
</evidence>
<dbReference type="PANTHER" id="PTHR43464">
    <property type="entry name" value="METHYLTRANSFERASE"/>
    <property type="match status" value="1"/>
</dbReference>
<evidence type="ECO:0000313" key="7">
    <source>
        <dbReference type="Proteomes" id="UP001204524"/>
    </source>
</evidence>